<feature type="transmembrane region" description="Helical" evidence="1">
    <location>
        <begin position="67"/>
        <end position="86"/>
    </location>
</feature>
<dbReference type="EMBL" id="ML978066">
    <property type="protein sequence ID" value="KAF2022013.1"/>
    <property type="molecule type" value="Genomic_DNA"/>
</dbReference>
<keyword evidence="1" id="KW-0812">Transmembrane</keyword>
<evidence type="ECO:0000256" key="1">
    <source>
        <dbReference type="SAM" id="Phobius"/>
    </source>
</evidence>
<reference evidence="2" key="1">
    <citation type="journal article" date="2020" name="Stud. Mycol.">
        <title>101 Dothideomycetes genomes: a test case for predicting lifestyles and emergence of pathogens.</title>
        <authorList>
            <person name="Haridas S."/>
            <person name="Albert R."/>
            <person name="Binder M."/>
            <person name="Bloem J."/>
            <person name="Labutti K."/>
            <person name="Salamov A."/>
            <person name="Andreopoulos B."/>
            <person name="Baker S."/>
            <person name="Barry K."/>
            <person name="Bills G."/>
            <person name="Bluhm B."/>
            <person name="Cannon C."/>
            <person name="Castanera R."/>
            <person name="Culley D."/>
            <person name="Daum C."/>
            <person name="Ezra D."/>
            <person name="Gonzalez J."/>
            <person name="Henrissat B."/>
            <person name="Kuo A."/>
            <person name="Liang C."/>
            <person name="Lipzen A."/>
            <person name="Lutzoni F."/>
            <person name="Magnuson J."/>
            <person name="Mondo S."/>
            <person name="Nolan M."/>
            <person name="Ohm R."/>
            <person name="Pangilinan J."/>
            <person name="Park H.-J."/>
            <person name="Ramirez L."/>
            <person name="Alfaro M."/>
            <person name="Sun H."/>
            <person name="Tritt A."/>
            <person name="Yoshinaga Y."/>
            <person name="Zwiers L.-H."/>
            <person name="Turgeon B."/>
            <person name="Goodwin S."/>
            <person name="Spatafora J."/>
            <person name="Crous P."/>
            <person name="Grigoriev I."/>
        </authorList>
    </citation>
    <scope>NUCLEOTIDE SEQUENCE</scope>
    <source>
        <strain evidence="2">CBS 175.79</strain>
    </source>
</reference>
<dbReference type="Proteomes" id="UP000799778">
    <property type="component" value="Unassembled WGS sequence"/>
</dbReference>
<gene>
    <name evidence="2" type="ORF">BU24DRAFT_417660</name>
</gene>
<dbReference type="RefSeq" id="XP_033390352.1">
    <property type="nucleotide sequence ID" value="XM_033526777.1"/>
</dbReference>
<evidence type="ECO:0000313" key="2">
    <source>
        <dbReference type="EMBL" id="KAF2022013.1"/>
    </source>
</evidence>
<proteinExistence type="predicted"/>
<dbReference type="AlphaFoldDB" id="A0A6A5Y9W5"/>
<keyword evidence="1" id="KW-1133">Transmembrane helix</keyword>
<organism evidence="2 3">
    <name type="scientific">Aaosphaeria arxii CBS 175.79</name>
    <dbReference type="NCBI Taxonomy" id="1450172"/>
    <lineage>
        <taxon>Eukaryota</taxon>
        <taxon>Fungi</taxon>
        <taxon>Dikarya</taxon>
        <taxon>Ascomycota</taxon>
        <taxon>Pezizomycotina</taxon>
        <taxon>Dothideomycetes</taxon>
        <taxon>Pleosporomycetidae</taxon>
        <taxon>Pleosporales</taxon>
        <taxon>Pleosporales incertae sedis</taxon>
        <taxon>Aaosphaeria</taxon>
    </lineage>
</organism>
<keyword evidence="1" id="KW-0472">Membrane</keyword>
<accession>A0A6A5Y9W5</accession>
<keyword evidence="3" id="KW-1185">Reference proteome</keyword>
<protein>
    <submittedName>
        <fullName evidence="2">Uncharacterized protein</fullName>
    </submittedName>
</protein>
<evidence type="ECO:0000313" key="3">
    <source>
        <dbReference type="Proteomes" id="UP000799778"/>
    </source>
</evidence>
<dbReference type="GeneID" id="54284174"/>
<sequence length="92" mass="10388">MSPSQERTHTMTCARTTYTVQAKVRSTRSDLYKTSVDELHTQRVWRSCHPLNSPPSLMRQTMPVPDVTCTTGIPMLLTAGCLLLLIPSHLYK</sequence>
<name>A0A6A5Y9W5_9PLEO</name>